<evidence type="ECO:0000256" key="5">
    <source>
        <dbReference type="ARBA" id="ARBA00023004"/>
    </source>
</evidence>
<evidence type="ECO:0000256" key="6">
    <source>
        <dbReference type="ARBA" id="ARBA00023014"/>
    </source>
</evidence>
<keyword evidence="6 8" id="KW-0411">Iron-sulfur</keyword>
<proteinExistence type="predicted"/>
<dbReference type="GO" id="GO:0051538">
    <property type="term" value="F:3 iron, 4 sulfur cluster binding"/>
    <property type="evidence" value="ECO:0007669"/>
    <property type="project" value="UniProtKB-KW"/>
</dbReference>
<keyword evidence="10" id="KW-1185">Reference proteome</keyword>
<dbReference type="SUPFAM" id="SSF54862">
    <property type="entry name" value="4Fe-4S ferredoxins"/>
    <property type="match status" value="1"/>
</dbReference>
<reference evidence="10" key="1">
    <citation type="submission" date="2017-06" db="EMBL/GenBank/DDBJ databases">
        <authorList>
            <person name="Varghese N."/>
            <person name="Submissions S."/>
        </authorList>
    </citation>
    <scope>NUCLEOTIDE SEQUENCE [LARGE SCALE GENOMIC DNA]</scope>
    <source>
        <strain evidence="10">DSM 45207</strain>
    </source>
</reference>
<evidence type="ECO:0000256" key="2">
    <source>
        <dbReference type="ARBA" id="ARBA00022448"/>
    </source>
</evidence>
<dbReference type="OrthoDB" id="3215002at2"/>
<keyword evidence="2 8" id="KW-0813">Transport</keyword>
<dbReference type="InterPro" id="IPR051269">
    <property type="entry name" value="Fe-S_cluster_ET"/>
</dbReference>
<evidence type="ECO:0000256" key="1">
    <source>
        <dbReference type="ARBA" id="ARBA00001927"/>
    </source>
</evidence>
<dbReference type="AlphaFoldDB" id="A0A238ZQ37"/>
<evidence type="ECO:0000313" key="10">
    <source>
        <dbReference type="Proteomes" id="UP000198348"/>
    </source>
</evidence>
<dbReference type="Gene3D" id="3.30.70.20">
    <property type="match status" value="1"/>
</dbReference>
<dbReference type="RefSeq" id="WP_089303093.1">
    <property type="nucleotide sequence ID" value="NZ_FZNW01000024.1"/>
</dbReference>
<dbReference type="EMBL" id="FZNW01000024">
    <property type="protein sequence ID" value="SNR85566.1"/>
    <property type="molecule type" value="Genomic_DNA"/>
</dbReference>
<dbReference type="PANTHER" id="PTHR36923:SF3">
    <property type="entry name" value="FERREDOXIN"/>
    <property type="match status" value="1"/>
</dbReference>
<evidence type="ECO:0000256" key="3">
    <source>
        <dbReference type="ARBA" id="ARBA00022723"/>
    </source>
</evidence>
<dbReference type="PRINTS" id="PR00352">
    <property type="entry name" value="3FE4SFRDOXIN"/>
</dbReference>
<gene>
    <name evidence="9" type="ORF">SAMN06265360_1244</name>
</gene>
<sequence length="63" mass="7030">MRMHIDTDVCTGHGVCEGIRPDVFEVGDDGVVHLLTEEFTEDDRQDLEDAVDQCPTQALRLEG</sequence>
<organism evidence="9 10">
    <name type="scientific">Haloechinothrix alba</name>
    <dbReference type="NCBI Taxonomy" id="664784"/>
    <lineage>
        <taxon>Bacteria</taxon>
        <taxon>Bacillati</taxon>
        <taxon>Actinomycetota</taxon>
        <taxon>Actinomycetes</taxon>
        <taxon>Pseudonocardiales</taxon>
        <taxon>Pseudonocardiaceae</taxon>
        <taxon>Haloechinothrix</taxon>
    </lineage>
</organism>
<comment type="cofactor">
    <cofactor evidence="1">
        <name>[3Fe-4S] cluster</name>
        <dbReference type="ChEBI" id="CHEBI:21137"/>
    </cofactor>
</comment>
<keyword evidence="3 8" id="KW-0479">Metal-binding</keyword>
<dbReference type="InterPro" id="IPR001080">
    <property type="entry name" value="3Fe4S_ferredoxin"/>
</dbReference>
<keyword evidence="5 8" id="KW-0408">Iron</keyword>
<evidence type="ECO:0000256" key="8">
    <source>
        <dbReference type="RuleBase" id="RU368020"/>
    </source>
</evidence>
<evidence type="ECO:0000256" key="7">
    <source>
        <dbReference type="ARBA" id="ARBA00023291"/>
    </source>
</evidence>
<evidence type="ECO:0000256" key="4">
    <source>
        <dbReference type="ARBA" id="ARBA00022982"/>
    </source>
</evidence>
<dbReference type="Proteomes" id="UP000198348">
    <property type="component" value="Unassembled WGS sequence"/>
</dbReference>
<dbReference type="Pfam" id="PF13459">
    <property type="entry name" value="Fer4_15"/>
    <property type="match status" value="1"/>
</dbReference>
<protein>
    <recommendedName>
        <fullName evidence="8">Ferredoxin</fullName>
    </recommendedName>
</protein>
<comment type="function">
    <text evidence="8">Ferredoxins are iron-sulfur proteins that transfer electrons in a wide variety of metabolic reactions.</text>
</comment>
<name>A0A238ZQ37_9PSEU</name>
<dbReference type="PANTHER" id="PTHR36923">
    <property type="entry name" value="FERREDOXIN"/>
    <property type="match status" value="1"/>
</dbReference>
<keyword evidence="7" id="KW-0003">3Fe-4S</keyword>
<dbReference type="GO" id="GO:0009055">
    <property type="term" value="F:electron transfer activity"/>
    <property type="evidence" value="ECO:0007669"/>
    <property type="project" value="UniProtKB-UniRule"/>
</dbReference>
<evidence type="ECO:0000313" key="9">
    <source>
        <dbReference type="EMBL" id="SNR85566.1"/>
    </source>
</evidence>
<dbReference type="GO" id="GO:0005506">
    <property type="term" value="F:iron ion binding"/>
    <property type="evidence" value="ECO:0007669"/>
    <property type="project" value="UniProtKB-UniRule"/>
</dbReference>
<keyword evidence="4 8" id="KW-0249">Electron transport</keyword>
<accession>A0A238ZQ37</accession>